<dbReference type="AlphaFoldDB" id="A0A0C9TUL0"/>
<dbReference type="HOGENOM" id="CLU_2943321_0_0_1"/>
<reference evidence="1 2" key="1">
    <citation type="submission" date="2014-06" db="EMBL/GenBank/DDBJ databases">
        <title>Evolutionary Origins and Diversification of the Mycorrhizal Mutualists.</title>
        <authorList>
            <consortium name="DOE Joint Genome Institute"/>
            <consortium name="Mycorrhizal Genomics Consortium"/>
            <person name="Kohler A."/>
            <person name="Kuo A."/>
            <person name="Nagy L.G."/>
            <person name="Floudas D."/>
            <person name="Copeland A."/>
            <person name="Barry K.W."/>
            <person name="Cichocki N."/>
            <person name="Veneault-Fourrey C."/>
            <person name="LaButti K."/>
            <person name="Lindquist E.A."/>
            <person name="Lipzen A."/>
            <person name="Lundell T."/>
            <person name="Morin E."/>
            <person name="Murat C."/>
            <person name="Riley R."/>
            <person name="Ohm R."/>
            <person name="Sun H."/>
            <person name="Tunlid A."/>
            <person name="Henrissat B."/>
            <person name="Grigoriev I.V."/>
            <person name="Hibbett D.S."/>
            <person name="Martin F."/>
        </authorList>
    </citation>
    <scope>NUCLEOTIDE SEQUENCE [LARGE SCALE GENOMIC DNA]</scope>
    <source>
        <strain evidence="1 2">SS14</strain>
    </source>
</reference>
<protein>
    <submittedName>
        <fullName evidence="1">Uncharacterized protein</fullName>
    </submittedName>
</protein>
<evidence type="ECO:0000313" key="1">
    <source>
        <dbReference type="EMBL" id="KIJ25519.1"/>
    </source>
</evidence>
<dbReference type="Proteomes" id="UP000054279">
    <property type="component" value="Unassembled WGS sequence"/>
</dbReference>
<dbReference type="EMBL" id="KN837411">
    <property type="protein sequence ID" value="KIJ25519.1"/>
    <property type="molecule type" value="Genomic_DNA"/>
</dbReference>
<accession>A0A0C9TUL0</accession>
<organism evidence="1 2">
    <name type="scientific">Sphaerobolus stellatus (strain SS14)</name>
    <dbReference type="NCBI Taxonomy" id="990650"/>
    <lineage>
        <taxon>Eukaryota</taxon>
        <taxon>Fungi</taxon>
        <taxon>Dikarya</taxon>
        <taxon>Basidiomycota</taxon>
        <taxon>Agaricomycotina</taxon>
        <taxon>Agaricomycetes</taxon>
        <taxon>Phallomycetidae</taxon>
        <taxon>Geastrales</taxon>
        <taxon>Sphaerobolaceae</taxon>
        <taxon>Sphaerobolus</taxon>
    </lineage>
</organism>
<name>A0A0C9TUL0_SPHS4</name>
<sequence>MPQLSFILLEAQFSEALTETEAFIYILMFNQHPLVLDGIGLSRKVLMSLDEATLHGSKPPR</sequence>
<evidence type="ECO:0000313" key="2">
    <source>
        <dbReference type="Proteomes" id="UP000054279"/>
    </source>
</evidence>
<keyword evidence="2" id="KW-1185">Reference proteome</keyword>
<proteinExistence type="predicted"/>
<gene>
    <name evidence="1" type="ORF">M422DRAFT_273513</name>
</gene>